<gene>
    <name evidence="3" type="ORF">Airi02_054140</name>
</gene>
<dbReference type="InterPro" id="IPR031325">
    <property type="entry name" value="RHS_repeat"/>
</dbReference>
<feature type="region of interest" description="Disordered" evidence="1">
    <location>
        <begin position="54"/>
        <end position="105"/>
    </location>
</feature>
<protein>
    <submittedName>
        <fullName evidence="3">Uncharacterized protein</fullName>
    </submittedName>
</protein>
<feature type="signal peptide" evidence="2">
    <location>
        <begin position="1"/>
        <end position="39"/>
    </location>
</feature>
<evidence type="ECO:0000256" key="2">
    <source>
        <dbReference type="SAM" id="SignalP"/>
    </source>
</evidence>
<dbReference type="InterPro" id="IPR050708">
    <property type="entry name" value="T6SS_VgrG/RHS"/>
</dbReference>
<dbReference type="Gene3D" id="2.180.10.10">
    <property type="entry name" value="RHS repeat-associated core"/>
    <property type="match status" value="2"/>
</dbReference>
<proteinExistence type="predicted"/>
<dbReference type="InterPro" id="IPR022385">
    <property type="entry name" value="Rhs_assc_core"/>
</dbReference>
<dbReference type="PANTHER" id="PTHR32305">
    <property type="match status" value="1"/>
</dbReference>
<feature type="compositionally biased region" description="Polar residues" evidence="1">
    <location>
        <begin position="87"/>
        <end position="97"/>
    </location>
</feature>
<evidence type="ECO:0000256" key="1">
    <source>
        <dbReference type="SAM" id="MobiDB-lite"/>
    </source>
</evidence>
<feature type="chain" id="PRO_5040891720" evidence="2">
    <location>
        <begin position="40"/>
        <end position="2097"/>
    </location>
</feature>
<dbReference type="NCBIfam" id="TIGR03696">
    <property type="entry name" value="Rhs_assc_core"/>
    <property type="match status" value="1"/>
</dbReference>
<name>A0A9W6W127_9ACTN</name>
<dbReference type="InterPro" id="IPR006530">
    <property type="entry name" value="YD"/>
</dbReference>
<dbReference type="Pfam" id="PF05593">
    <property type="entry name" value="RHS_repeat"/>
    <property type="match status" value="1"/>
</dbReference>
<keyword evidence="4" id="KW-1185">Reference proteome</keyword>
<feature type="region of interest" description="Disordered" evidence="1">
    <location>
        <begin position="799"/>
        <end position="827"/>
    </location>
</feature>
<dbReference type="EMBL" id="BSTK01000008">
    <property type="protein sequence ID" value="GLY87485.1"/>
    <property type="molecule type" value="Genomic_DNA"/>
</dbReference>
<evidence type="ECO:0000313" key="4">
    <source>
        <dbReference type="Proteomes" id="UP001165074"/>
    </source>
</evidence>
<dbReference type="PANTHER" id="PTHR32305:SF17">
    <property type="entry name" value="TRNA NUCLEASE WAPA"/>
    <property type="match status" value="1"/>
</dbReference>
<reference evidence="3" key="1">
    <citation type="submission" date="2023-03" db="EMBL/GenBank/DDBJ databases">
        <title>Actinoallomurus iriomotensis NBRC 103684.</title>
        <authorList>
            <person name="Ichikawa N."/>
            <person name="Sato H."/>
            <person name="Tonouchi N."/>
        </authorList>
    </citation>
    <scope>NUCLEOTIDE SEQUENCE</scope>
    <source>
        <strain evidence="3">NBRC 103684</strain>
    </source>
</reference>
<comment type="caution">
    <text evidence="3">The sequence shown here is derived from an EMBL/GenBank/DDBJ whole genome shotgun (WGS) entry which is preliminary data.</text>
</comment>
<accession>A0A9W6W127</accession>
<organism evidence="3 4">
    <name type="scientific">Actinoallomurus iriomotensis</name>
    <dbReference type="NCBI Taxonomy" id="478107"/>
    <lineage>
        <taxon>Bacteria</taxon>
        <taxon>Bacillati</taxon>
        <taxon>Actinomycetota</taxon>
        <taxon>Actinomycetes</taxon>
        <taxon>Streptosporangiales</taxon>
        <taxon>Thermomonosporaceae</taxon>
        <taxon>Actinoallomurus</taxon>
    </lineage>
</organism>
<sequence length="2097" mass="227166">MWNRTVFSRGRLGRFRHSVALVVTTLLVVALAPAGPARADDSAGRPSIQHIEKTVKGHRVAAKPRKPDPATRRQTPPKATWPKSGSAEVTLQTGQPGATTARTAATPERVGKLPVWVGAPAKSAGQGMPQRVKVGVLDRKTAERAEVKGPLFSIARTDSGTSAARVGVQVDYSGFVNLYGGSYGSRLRLVELPACALTTPQRSECTKATPLETRNNTEGKALQADVDVVPAVSGATLLAATAGPSSDKGDYKATPLSASATWQVGTQTGNFSWSYPMRVPPVPGGLSPQLSISYSSSSVDGRTANTNGQPSWVGEGFDLWSGYIERRYKACSDDGAPKDQYGNEPGDACWGYDNATISLNGKAGELIPVGDGTWRMKEDDGTRIEKLTGADNGDNDGEYWKVTTTDGVQYYFGREKVADGKAKTDSTWTVPVFGNDNGEPCYKDSGFADSWCQQAWRWNLDYVVDPHGNAVVYYYTPETNHYGRDLKASDGTVYDRDGYLDHIEYGLRSDNLTAKPSALVNFGTDERCIPDANFDCDPSKIDDHPDYWWDVPWDQNCNAGADCKDADLNIIKAAPTFWSRKRLTSVTTQVLKPDASGYRDVDSWSLTQKWGEADVDRDLLLDSITHKGLAGDTPLTMPPVTFDHIQEENRVDKLGDDVGPYVKYRLGAIYDESGGQLDVNYSAEECTTDALPTPETNTKRCFPVYWTRPDGSKDRELDWFHKYVVTQVVQSDRTGHAPDMVTDYDYQGDAAWHYDDDDGLTKEKYKTWSQWRGYATVRVRTGGDNDLQTQTDHQYFRGMDGDRLNKDGGDKSVTVSDGEGGTYPDEDARQGFELKTTNYLAPDGDVTSKTINTVWTHQTAKRVRSWGTTTANLNGTASTRTLTALTGGNWRETLVKNSYEDIAGLIVQVDDQGDTSTANDDRCTNTTYASDSGVWMLNFPSRVETVAVKCGSSVDRPEQVISDARSHYDNGVFGVAPTKGDVTEQDKIADYNDGTPHYVTTTTTSYDAYGRSLAVTDAGGNTTTTAYAPTTGLPTSSTVTKPAVTSGGVQLVMTTSSQLDPAWDLPTSNTDEGGKRTDMTYDALGRLTGIWLPNSTKGKNPPNLAYSYDITKDAAVAVQTKTILPDDSQSISYQIYDGLLRPRQTQEPGPNGGRLISDTFYNALGKTDRTYAAYYASGAPSGALFGIDQPGDVESQIAYDYDGLGRVTAEKSLVGGGAGQEKWRTTSTYSGDRVSVDPPAGGTPTTTISDARGNVTEVRQYKGDAPTGDYDATTYTYTPAGKPATVTDAAGNIWTHTYDLRGREIQTSDPDKGTSKTAFDDLDRVTSTEDARGKKIFFGYDALGRKTDERKDSPTGTVLTSWVYDTIRHGQLTSVTRNIGGASYVTTNNAYDNLNNPTRTTYTIPSVAGEEKLAGSYQFNTTYNLDNTVQSTSFPLVSQASGMAAEVVSYKYDTLQRPTTTTGLSSYVTNSNYSLTGKPEQYELSTGGKKAWLTYSYEYGTQRLAEARTEREDIAGVDRDAKYDYYDAGNLKSITDTSRTGTDSQCFRYDYLQRLTEAWTPTGGCDADPDKNQLGGPAPYWTSYKYDVTGNRTSETDHGTSAVAADTSRTYNYPDPDQGQHQLASVTQTGAAGNRTDSFSYDADGNTTSREIGNASQTLTWDDEGHLATTVDSTGTTTYAYDADGDRVLRRDPTSTTLYLPNMELRLDKTSNTVSGTRYYTHSGTLVAMRTAAGVQFISADPHGSAELAIDAATQTEAQRHFTPFGQFRGSPTGIWPNDKGFVGGIIDPDGLTHLGAREYDPDTGRFISVDPLFDPKDPQSWNGYAYSDNNPTTESDPSGQMVDCPTGHGGCGTTGKRGGGGNGGGGGNLGGGGGGRMPARAPEVTDPTLRKILGDIYLKPTATEFVGDGKAASALLNELKTGKPTRETFHDLDVADLFNRLSSRLEEDRKSRLKGVNLLTPEDREIARKEAKELWNALTTKDEAGAVTENLRHNPGRRAKVGNAIENARNNPAVQEITGDAFEKTKKGGWRRVPESDGLGEEELRAGGLSRVGRLFGFLGEGATAVPPLVGLYSCFVNNVCNTGLPGEQGGRPPVA</sequence>
<dbReference type="Proteomes" id="UP001165074">
    <property type="component" value="Unassembled WGS sequence"/>
</dbReference>
<feature type="compositionally biased region" description="Gly residues" evidence="1">
    <location>
        <begin position="1855"/>
        <end position="1877"/>
    </location>
</feature>
<evidence type="ECO:0000313" key="3">
    <source>
        <dbReference type="EMBL" id="GLY87485.1"/>
    </source>
</evidence>
<feature type="region of interest" description="Disordered" evidence="1">
    <location>
        <begin position="1855"/>
        <end position="1883"/>
    </location>
</feature>
<dbReference type="NCBIfam" id="TIGR01643">
    <property type="entry name" value="YD_repeat_2x"/>
    <property type="match status" value="4"/>
</dbReference>
<feature type="compositionally biased region" description="Basic and acidic residues" evidence="1">
    <location>
        <begin position="799"/>
        <end position="810"/>
    </location>
</feature>
<keyword evidence="2" id="KW-0732">Signal</keyword>